<dbReference type="EMBL" id="KI966430">
    <property type="protein sequence ID" value="EWC45141.1"/>
    <property type="molecule type" value="Genomic_DNA"/>
</dbReference>
<evidence type="ECO:0000256" key="2">
    <source>
        <dbReference type="ARBA" id="ARBA00023242"/>
    </source>
</evidence>
<dbReference type="GO" id="GO:0000166">
    <property type="term" value="F:nucleotide binding"/>
    <property type="evidence" value="ECO:0007669"/>
    <property type="project" value="InterPro"/>
</dbReference>
<dbReference type="GO" id="GO:0005634">
    <property type="term" value="C:nucleus"/>
    <property type="evidence" value="ECO:0007669"/>
    <property type="project" value="UniProtKB-SubCell"/>
</dbReference>
<organism evidence="5 6">
    <name type="scientific">Drechslerella stenobrocha 248</name>
    <dbReference type="NCBI Taxonomy" id="1043628"/>
    <lineage>
        <taxon>Eukaryota</taxon>
        <taxon>Fungi</taxon>
        <taxon>Dikarya</taxon>
        <taxon>Ascomycota</taxon>
        <taxon>Pezizomycotina</taxon>
        <taxon>Orbiliomycetes</taxon>
        <taxon>Orbiliales</taxon>
        <taxon>Orbiliaceae</taxon>
        <taxon>Drechslerella</taxon>
    </lineage>
</organism>
<dbReference type="Pfam" id="PF03874">
    <property type="entry name" value="RNA_pol_Rpb4"/>
    <property type="match status" value="1"/>
</dbReference>
<comment type="similarity">
    <text evidence="3">Belongs to the eukaryotic RPB4 RNA polymerase subunit family.</text>
</comment>
<dbReference type="Proteomes" id="UP000024837">
    <property type="component" value="Unassembled WGS sequence"/>
</dbReference>
<dbReference type="PANTHER" id="PTHR21297">
    <property type="entry name" value="DNA-DIRECTED RNA POLYMERASE II"/>
    <property type="match status" value="1"/>
</dbReference>
<dbReference type="InterPro" id="IPR038324">
    <property type="entry name" value="Rpb4/RPC9_sf"/>
</dbReference>
<protein>
    <recommendedName>
        <fullName evidence="4">RNA polymerase Rpb4/RPC9 core domain-containing protein</fullName>
    </recommendedName>
</protein>
<dbReference type="OrthoDB" id="2186918at2759"/>
<dbReference type="SUPFAM" id="SSF47819">
    <property type="entry name" value="HRDC-like"/>
    <property type="match status" value="1"/>
</dbReference>
<dbReference type="SMART" id="SM00657">
    <property type="entry name" value="RPOL4c"/>
    <property type="match status" value="1"/>
</dbReference>
<dbReference type="GO" id="GO:0030880">
    <property type="term" value="C:RNA polymerase complex"/>
    <property type="evidence" value="ECO:0007669"/>
    <property type="project" value="InterPro"/>
</dbReference>
<dbReference type="AlphaFoldDB" id="W7HMD0"/>
<gene>
    <name evidence="5" type="ORF">DRE_06029</name>
</gene>
<proteinExistence type="inferred from homology"/>
<sequence>MNGQPSGRANNAARAILPPVIARTKEQIHGDEEAGTELKLGEFQNVTSLTHSEARLLIQAVLSHRSKGPNADIGETEVLVKTKDYLDQFARFKKKENVSAVERLLQMETGLASFEKSQLGTLCCETAEEAKTLVPSIADKKSDEDLQELLDEITKFRTFVE</sequence>
<evidence type="ECO:0000313" key="6">
    <source>
        <dbReference type="Proteomes" id="UP000024837"/>
    </source>
</evidence>
<evidence type="ECO:0000313" key="5">
    <source>
        <dbReference type="EMBL" id="EWC45141.1"/>
    </source>
</evidence>
<accession>W7HMD0</accession>
<dbReference type="Gene3D" id="1.20.1250.40">
    <property type="match status" value="1"/>
</dbReference>
<evidence type="ECO:0000256" key="3">
    <source>
        <dbReference type="ARBA" id="ARBA00025724"/>
    </source>
</evidence>
<comment type="subcellular location">
    <subcellularLocation>
        <location evidence="1">Nucleus</location>
    </subcellularLocation>
</comment>
<evidence type="ECO:0000259" key="4">
    <source>
        <dbReference type="SMART" id="SM00657"/>
    </source>
</evidence>
<dbReference type="InterPro" id="IPR005574">
    <property type="entry name" value="Rpb4/RPC9"/>
</dbReference>
<dbReference type="InterPro" id="IPR045222">
    <property type="entry name" value="Rpb4-like"/>
</dbReference>
<dbReference type="HOGENOM" id="CLU_110332_0_0_1"/>
<dbReference type="InterPro" id="IPR010997">
    <property type="entry name" value="HRDC-like_sf"/>
</dbReference>
<keyword evidence="2" id="KW-0539">Nucleus</keyword>
<dbReference type="InterPro" id="IPR006590">
    <property type="entry name" value="RNA_pol_Rpb4/RPC9_core"/>
</dbReference>
<name>W7HMD0_9PEZI</name>
<reference evidence="5 6" key="1">
    <citation type="submission" date="2013-05" db="EMBL/GenBank/DDBJ databases">
        <title>Drechslerella stenobrocha genome reveals carnivorous origination and mechanical trapping mechanism of predatory fungi.</title>
        <authorList>
            <person name="Liu X."/>
            <person name="Zhang W."/>
            <person name="Liu K."/>
        </authorList>
    </citation>
    <scope>NUCLEOTIDE SEQUENCE [LARGE SCALE GENOMIC DNA]</scope>
    <source>
        <strain evidence="5 6">248</strain>
    </source>
</reference>
<feature type="domain" description="RNA polymerase Rpb4/RPC9 core" evidence="4">
    <location>
        <begin position="41"/>
        <end position="160"/>
    </location>
</feature>
<evidence type="ECO:0000256" key="1">
    <source>
        <dbReference type="ARBA" id="ARBA00004123"/>
    </source>
</evidence>
<keyword evidence="6" id="KW-1185">Reference proteome</keyword>
<dbReference type="GO" id="GO:0006352">
    <property type="term" value="P:DNA-templated transcription initiation"/>
    <property type="evidence" value="ECO:0007669"/>
    <property type="project" value="InterPro"/>
</dbReference>